<keyword evidence="4 6" id="KW-0689">Ribosomal protein</keyword>
<comment type="function">
    <text evidence="6">One of the primary rRNA binding proteins, it binds specifically to the 5'-end of 16S ribosomal RNA.</text>
</comment>
<proteinExistence type="inferred from homology"/>
<gene>
    <name evidence="6 8" type="primary">rpsQ</name>
    <name evidence="8" type="ORF">OMM_06313</name>
</gene>
<dbReference type="AlphaFoldDB" id="A0A1V1PIF5"/>
<organism evidence="8 9">
    <name type="scientific">Candidatus Magnetoglobus multicellularis str. Araruama</name>
    <dbReference type="NCBI Taxonomy" id="890399"/>
    <lineage>
        <taxon>Bacteria</taxon>
        <taxon>Pseudomonadati</taxon>
        <taxon>Thermodesulfobacteriota</taxon>
        <taxon>Desulfobacteria</taxon>
        <taxon>Desulfobacterales</taxon>
        <taxon>Desulfobacteraceae</taxon>
        <taxon>Candidatus Magnetoglobus</taxon>
    </lineage>
</organism>
<dbReference type="NCBIfam" id="NF004123">
    <property type="entry name" value="PRK05610.1"/>
    <property type="match status" value="1"/>
</dbReference>
<protein>
    <recommendedName>
        <fullName evidence="6">Small ribosomal subunit protein uS17</fullName>
    </recommendedName>
</protein>
<dbReference type="SUPFAM" id="SSF50249">
    <property type="entry name" value="Nucleic acid-binding proteins"/>
    <property type="match status" value="1"/>
</dbReference>
<dbReference type="Proteomes" id="UP000189670">
    <property type="component" value="Unassembled WGS sequence"/>
</dbReference>
<dbReference type="InterPro" id="IPR019984">
    <property type="entry name" value="Ribosomal_uS17_bact/chlr"/>
</dbReference>
<dbReference type="PANTHER" id="PTHR10744:SF1">
    <property type="entry name" value="SMALL RIBOSOMAL SUBUNIT PROTEIN US17M"/>
    <property type="match status" value="1"/>
</dbReference>
<name>A0A1V1PIF5_9BACT</name>
<dbReference type="EMBL" id="ATBP01000006">
    <property type="protein sequence ID" value="ETR74475.1"/>
    <property type="molecule type" value="Genomic_DNA"/>
</dbReference>
<dbReference type="NCBIfam" id="TIGR03635">
    <property type="entry name" value="uS17_bact"/>
    <property type="match status" value="1"/>
</dbReference>
<comment type="caution">
    <text evidence="8">The sequence shown here is derived from an EMBL/GenBank/DDBJ whole genome shotgun (WGS) entry which is preliminary data.</text>
</comment>
<keyword evidence="2 6" id="KW-0699">rRNA-binding</keyword>
<dbReference type="CDD" id="cd00364">
    <property type="entry name" value="Ribosomal_uS17"/>
    <property type="match status" value="1"/>
</dbReference>
<dbReference type="GO" id="GO:0022627">
    <property type="term" value="C:cytosolic small ribosomal subunit"/>
    <property type="evidence" value="ECO:0007669"/>
    <property type="project" value="UniProtKB-UniRule"/>
</dbReference>
<dbReference type="PRINTS" id="PR00973">
    <property type="entry name" value="RIBOSOMALS17"/>
</dbReference>
<dbReference type="HAMAP" id="MF_01345_B">
    <property type="entry name" value="Ribosomal_uS17_B"/>
    <property type="match status" value="1"/>
</dbReference>
<evidence type="ECO:0000313" key="8">
    <source>
        <dbReference type="EMBL" id="ETR74475.1"/>
    </source>
</evidence>
<dbReference type="InterPro" id="IPR019979">
    <property type="entry name" value="Ribosomal_uS17_CS"/>
</dbReference>
<dbReference type="InterPro" id="IPR012340">
    <property type="entry name" value="NA-bd_OB-fold"/>
</dbReference>
<dbReference type="PROSITE" id="PS00056">
    <property type="entry name" value="RIBOSOMAL_S17"/>
    <property type="match status" value="1"/>
</dbReference>
<reference evidence="9" key="1">
    <citation type="submission" date="2012-11" db="EMBL/GenBank/DDBJ databases">
        <authorList>
            <person name="Lucero-Rivera Y.E."/>
            <person name="Tovar-Ramirez D."/>
        </authorList>
    </citation>
    <scope>NUCLEOTIDE SEQUENCE [LARGE SCALE GENOMIC DNA]</scope>
    <source>
        <strain evidence="9">Araruama</strain>
    </source>
</reference>
<dbReference type="PANTHER" id="PTHR10744">
    <property type="entry name" value="40S RIBOSOMAL PROTEIN S11 FAMILY MEMBER"/>
    <property type="match status" value="1"/>
</dbReference>
<evidence type="ECO:0000256" key="4">
    <source>
        <dbReference type="ARBA" id="ARBA00022980"/>
    </source>
</evidence>
<evidence type="ECO:0000313" key="9">
    <source>
        <dbReference type="Proteomes" id="UP000189670"/>
    </source>
</evidence>
<dbReference type="Gene3D" id="2.40.50.140">
    <property type="entry name" value="Nucleic acid-binding proteins"/>
    <property type="match status" value="1"/>
</dbReference>
<comment type="similarity">
    <text evidence="1 6 7">Belongs to the universal ribosomal protein uS17 family.</text>
</comment>
<evidence type="ECO:0000256" key="2">
    <source>
        <dbReference type="ARBA" id="ARBA00022730"/>
    </source>
</evidence>
<keyword evidence="5 6" id="KW-0687">Ribonucleoprotein</keyword>
<comment type="subunit">
    <text evidence="6">Part of the 30S ribosomal subunit.</text>
</comment>
<dbReference type="GO" id="GO:0003735">
    <property type="term" value="F:structural constituent of ribosome"/>
    <property type="evidence" value="ECO:0007669"/>
    <property type="project" value="UniProtKB-UniRule"/>
</dbReference>
<dbReference type="GO" id="GO:0019843">
    <property type="term" value="F:rRNA binding"/>
    <property type="evidence" value="ECO:0007669"/>
    <property type="project" value="UniProtKB-UniRule"/>
</dbReference>
<evidence type="ECO:0000256" key="7">
    <source>
        <dbReference type="RuleBase" id="RU003872"/>
    </source>
</evidence>
<evidence type="ECO:0000256" key="1">
    <source>
        <dbReference type="ARBA" id="ARBA00010254"/>
    </source>
</evidence>
<dbReference type="GO" id="GO:0006412">
    <property type="term" value="P:translation"/>
    <property type="evidence" value="ECO:0007669"/>
    <property type="project" value="UniProtKB-UniRule"/>
</dbReference>
<dbReference type="Pfam" id="PF00366">
    <property type="entry name" value="Ribosomal_S17"/>
    <property type="match status" value="1"/>
</dbReference>
<dbReference type="InterPro" id="IPR000266">
    <property type="entry name" value="Ribosomal_uS17"/>
</dbReference>
<sequence>MNSKSRKRKLVGVVVSNKMQKTIVVQVDRLVKHPLYKKFLKRKSKFYAHDHENACTIGDTVMIMECRPLSKQKRWRMVEILKKAV</sequence>
<evidence type="ECO:0000256" key="3">
    <source>
        <dbReference type="ARBA" id="ARBA00022884"/>
    </source>
</evidence>
<evidence type="ECO:0000256" key="6">
    <source>
        <dbReference type="HAMAP-Rule" id="MF_01345"/>
    </source>
</evidence>
<keyword evidence="3 6" id="KW-0694">RNA-binding</keyword>
<evidence type="ECO:0000256" key="5">
    <source>
        <dbReference type="ARBA" id="ARBA00023274"/>
    </source>
</evidence>
<accession>A0A1V1PIF5</accession>